<dbReference type="OrthoDB" id="1669814at2759"/>
<keyword evidence="1" id="KW-1133">Transmembrane helix</keyword>
<reference evidence="2 3" key="1">
    <citation type="submission" date="2019-04" db="EMBL/GenBank/DDBJ databases">
        <title>Friends and foes A comparative genomics studyof 23 Aspergillus species from section Flavi.</title>
        <authorList>
            <consortium name="DOE Joint Genome Institute"/>
            <person name="Kjaerbolling I."/>
            <person name="Vesth T."/>
            <person name="Frisvad J.C."/>
            <person name="Nybo J.L."/>
            <person name="Theobald S."/>
            <person name="Kildgaard S."/>
            <person name="Isbrandt T."/>
            <person name="Kuo A."/>
            <person name="Sato A."/>
            <person name="Lyhne E.K."/>
            <person name="Kogle M.E."/>
            <person name="Wiebenga A."/>
            <person name="Kun R.S."/>
            <person name="Lubbers R.J."/>
            <person name="Makela M.R."/>
            <person name="Barry K."/>
            <person name="Chovatia M."/>
            <person name="Clum A."/>
            <person name="Daum C."/>
            <person name="Haridas S."/>
            <person name="He G."/>
            <person name="LaButti K."/>
            <person name="Lipzen A."/>
            <person name="Mondo S."/>
            <person name="Riley R."/>
            <person name="Salamov A."/>
            <person name="Simmons B.A."/>
            <person name="Magnuson J.K."/>
            <person name="Henrissat B."/>
            <person name="Mortensen U.H."/>
            <person name="Larsen T.O."/>
            <person name="Devries R.P."/>
            <person name="Grigoriev I.V."/>
            <person name="Machida M."/>
            <person name="Baker S.E."/>
            <person name="Andersen M.R."/>
        </authorList>
    </citation>
    <scope>NUCLEOTIDE SEQUENCE [LARGE SCALE GENOMIC DNA]</scope>
    <source>
        <strain evidence="2 3">CBS 763.97</strain>
    </source>
</reference>
<evidence type="ECO:0000313" key="2">
    <source>
        <dbReference type="EMBL" id="KAE8362918.1"/>
    </source>
</evidence>
<name>A0A5N7A0A9_9EURO</name>
<feature type="transmembrane region" description="Helical" evidence="1">
    <location>
        <begin position="29"/>
        <end position="48"/>
    </location>
</feature>
<evidence type="ECO:0000313" key="3">
    <source>
        <dbReference type="Proteomes" id="UP000326268"/>
    </source>
</evidence>
<feature type="transmembrane region" description="Helical" evidence="1">
    <location>
        <begin position="176"/>
        <end position="195"/>
    </location>
</feature>
<feature type="transmembrane region" description="Helical" evidence="1">
    <location>
        <begin position="389"/>
        <end position="411"/>
    </location>
</feature>
<gene>
    <name evidence="2" type="ORF">BDV27DRAFT_159267</name>
</gene>
<organism evidence="2 3">
    <name type="scientific">Aspergillus caelatus</name>
    <dbReference type="NCBI Taxonomy" id="61420"/>
    <lineage>
        <taxon>Eukaryota</taxon>
        <taxon>Fungi</taxon>
        <taxon>Dikarya</taxon>
        <taxon>Ascomycota</taxon>
        <taxon>Pezizomycotina</taxon>
        <taxon>Eurotiomycetes</taxon>
        <taxon>Eurotiomycetidae</taxon>
        <taxon>Eurotiales</taxon>
        <taxon>Aspergillaceae</taxon>
        <taxon>Aspergillus</taxon>
        <taxon>Aspergillus subgen. Circumdati</taxon>
    </lineage>
</organism>
<protein>
    <submittedName>
        <fullName evidence="2">Uncharacterized protein</fullName>
    </submittedName>
</protein>
<proteinExistence type="predicted"/>
<feature type="transmembrane region" description="Helical" evidence="1">
    <location>
        <begin position="256"/>
        <end position="280"/>
    </location>
</feature>
<dbReference type="GeneID" id="43657287"/>
<dbReference type="RefSeq" id="XP_031925999.1">
    <property type="nucleotide sequence ID" value="XM_032072841.1"/>
</dbReference>
<feature type="transmembrane region" description="Helical" evidence="1">
    <location>
        <begin position="133"/>
        <end position="156"/>
    </location>
</feature>
<evidence type="ECO:0000256" key="1">
    <source>
        <dbReference type="SAM" id="Phobius"/>
    </source>
</evidence>
<sequence length="427" mass="47780">MANIPRRCGLLNARWAIVIQMIRPAPHHLLALGILGISSIWGFVGYWGHMFDNFDTIVATGHLPDGRVMRMRYTGVDALDHRMTPVIAFYEVLSNGLSMGPRMLFFNINFVVICTNVWVMIESRRRGMQSAALKYPFAFMIVWNFIGAALIQPHYLYIIVQGNLKQRDPTIPRHEATALFLTTISAILCPSLLFAPTWLQTSTWTHHGLVALFHATPILLAMIFDISKRILGSPAGHFLARSPAENDPRRHPDQPWLVASYILAGVISGMVHLFTVITALKTRNPDATLSRLFVPTWERLATANTLPLSWMGQRSNTSAINSDGTGTANKTAEVLEQFHLFSQFDWIVVSLACIVFTYLLLSRARESKSARREVNTHHSKMSDVEKRDLGLLLLGTIVLGPGAAGSFGLAVRESKLRQQWNQAKKSQ</sequence>
<keyword evidence="3" id="KW-1185">Reference proteome</keyword>
<accession>A0A5N7A0A9</accession>
<keyword evidence="1" id="KW-0472">Membrane</keyword>
<keyword evidence="1" id="KW-0812">Transmembrane</keyword>
<feature type="transmembrane region" description="Helical" evidence="1">
    <location>
        <begin position="103"/>
        <end position="121"/>
    </location>
</feature>
<dbReference type="Proteomes" id="UP000326268">
    <property type="component" value="Unassembled WGS sequence"/>
</dbReference>
<dbReference type="AlphaFoldDB" id="A0A5N7A0A9"/>
<dbReference type="EMBL" id="ML737689">
    <property type="protein sequence ID" value="KAE8362918.1"/>
    <property type="molecule type" value="Genomic_DNA"/>
</dbReference>
<feature type="transmembrane region" description="Helical" evidence="1">
    <location>
        <begin position="344"/>
        <end position="361"/>
    </location>
</feature>